<dbReference type="AlphaFoldDB" id="A0A6J1MWH6"/>
<accession>A0A6J1MWH6</accession>
<dbReference type="Gene3D" id="3.40.50.1460">
    <property type="match status" value="1"/>
</dbReference>
<dbReference type="Proteomes" id="UP001652582">
    <property type="component" value="Chromosome 2"/>
</dbReference>
<dbReference type="SUPFAM" id="SSF52129">
    <property type="entry name" value="Caspase-like"/>
    <property type="match status" value="1"/>
</dbReference>
<dbReference type="InterPro" id="IPR011600">
    <property type="entry name" value="Pept_C14_caspase"/>
</dbReference>
<dbReference type="RefSeq" id="XP_023937292.1">
    <property type="nucleotide sequence ID" value="XM_024081524.2"/>
</dbReference>
<dbReference type="PANTHER" id="PTHR22576:SF37">
    <property type="entry name" value="MUCOSA-ASSOCIATED LYMPHOID TISSUE LYMPHOMA TRANSLOCATION PROTEIN 1"/>
    <property type="match status" value="1"/>
</dbReference>
<dbReference type="InterPro" id="IPR029030">
    <property type="entry name" value="Caspase-like_dom_sf"/>
</dbReference>
<evidence type="ECO:0000259" key="1">
    <source>
        <dbReference type="PROSITE" id="PS50208"/>
    </source>
</evidence>
<dbReference type="InterPro" id="IPR001309">
    <property type="entry name" value="Pept_C14_p20"/>
</dbReference>
<organism evidence="2 3">
    <name type="scientific">Bicyclus anynana</name>
    <name type="common">Squinting bush brown butterfly</name>
    <dbReference type="NCBI Taxonomy" id="110368"/>
    <lineage>
        <taxon>Eukaryota</taxon>
        <taxon>Metazoa</taxon>
        <taxon>Ecdysozoa</taxon>
        <taxon>Arthropoda</taxon>
        <taxon>Hexapoda</taxon>
        <taxon>Insecta</taxon>
        <taxon>Pterygota</taxon>
        <taxon>Neoptera</taxon>
        <taxon>Endopterygota</taxon>
        <taxon>Lepidoptera</taxon>
        <taxon>Glossata</taxon>
        <taxon>Ditrysia</taxon>
        <taxon>Papilionoidea</taxon>
        <taxon>Nymphalidae</taxon>
        <taxon>Satyrinae</taxon>
        <taxon>Satyrini</taxon>
        <taxon>Mycalesina</taxon>
        <taxon>Bicyclus</taxon>
    </lineage>
</organism>
<dbReference type="InterPro" id="IPR052039">
    <property type="entry name" value="Caspase-related_regulators"/>
</dbReference>
<dbReference type="PANTHER" id="PTHR22576">
    <property type="entry name" value="MUCOSA ASSOCIATED LYMPHOID TISSUE LYMPHOMA TRANSLOCATION PROTEIN 1/PARACASPASE"/>
    <property type="match status" value="1"/>
</dbReference>
<dbReference type="GO" id="GO:0004197">
    <property type="term" value="F:cysteine-type endopeptidase activity"/>
    <property type="evidence" value="ECO:0007669"/>
    <property type="project" value="InterPro"/>
</dbReference>
<dbReference type="GO" id="GO:0006508">
    <property type="term" value="P:proteolysis"/>
    <property type="evidence" value="ECO:0007669"/>
    <property type="project" value="InterPro"/>
</dbReference>
<dbReference type="OrthoDB" id="417046at2759"/>
<protein>
    <submittedName>
        <fullName evidence="3">Mucosa-associated lymphoid tissue lymphoma translocation protein 1</fullName>
    </submittedName>
</protein>
<dbReference type="Pfam" id="PF00656">
    <property type="entry name" value="Peptidase_C14"/>
    <property type="match status" value="1"/>
</dbReference>
<reference evidence="3" key="2">
    <citation type="submission" date="2025-08" db="UniProtKB">
        <authorList>
            <consortium name="RefSeq"/>
        </authorList>
    </citation>
    <scope>IDENTIFICATION</scope>
</reference>
<feature type="domain" description="Caspase family p20" evidence="1">
    <location>
        <begin position="84"/>
        <end position="209"/>
    </location>
</feature>
<keyword evidence="2" id="KW-1185">Reference proteome</keyword>
<dbReference type="KEGG" id="bany:112045369"/>
<reference evidence="2" key="1">
    <citation type="submission" date="2025-05" db="UniProtKB">
        <authorList>
            <consortium name="RefSeq"/>
        </authorList>
    </citation>
    <scope>NUCLEOTIDE SEQUENCE [LARGE SCALE GENOMIC DNA]</scope>
</reference>
<name>A0A6J1MWH6_BICAN</name>
<sequence>MNSKMSYPEPLIKVLSPQEQKDASKFSEDVCKKIAAVAGVNIVFQGQRTAGEELLKNLDRRGHTYEQYISYLNLVNRQAYYRPEAKVAILIANEKYEHLSKLVTPSIDCEALGNSIRELDFITVFISNTKSDMLKEILMKTFSLIPENSYCFIFYAGHGCELITTKCILSIDCPSENIEFDHCVTENWLLRELAKCKPELCVLIMDMCRVNLDRQTNQEIYRAIPHIEEYTIHSNLLISYSTQSANAAYECIWVEKSETIGDTSYSVKSTDVVCGGGSQYVNALWSRLCENDVDISTMLDNVHGDVENSVKHQRPIKVQCGVSKRYLSDSVEGNTKELWSTLKGALEKYQEYCSVCLEK</sequence>
<proteinExistence type="predicted"/>
<dbReference type="GeneID" id="112045369"/>
<dbReference type="PROSITE" id="PS50208">
    <property type="entry name" value="CASPASE_P20"/>
    <property type="match status" value="1"/>
</dbReference>
<evidence type="ECO:0000313" key="3">
    <source>
        <dbReference type="RefSeq" id="XP_023937292.1"/>
    </source>
</evidence>
<evidence type="ECO:0000313" key="2">
    <source>
        <dbReference type="Proteomes" id="UP001652582"/>
    </source>
</evidence>
<gene>
    <name evidence="3" type="primary">LOC112045369</name>
</gene>